<protein>
    <submittedName>
        <fullName evidence="4">GGDEF domain-containing protein</fullName>
        <ecNumber evidence="4">2.7.7.65</ecNumber>
    </submittedName>
</protein>
<dbReference type="Gene3D" id="3.30.70.270">
    <property type="match status" value="1"/>
</dbReference>
<dbReference type="PANTHER" id="PTHR46663:SF2">
    <property type="entry name" value="GGDEF DOMAIN-CONTAINING PROTEIN"/>
    <property type="match status" value="1"/>
</dbReference>
<dbReference type="RefSeq" id="WP_342854798.1">
    <property type="nucleotide sequence ID" value="NZ_JBBMRA010000014.1"/>
</dbReference>
<dbReference type="SMART" id="SM00267">
    <property type="entry name" value="GGDEF"/>
    <property type="match status" value="1"/>
</dbReference>
<feature type="transmembrane region" description="Helical" evidence="2">
    <location>
        <begin position="12"/>
        <end position="30"/>
    </location>
</feature>
<reference evidence="4 5" key="1">
    <citation type="submission" date="2024-03" db="EMBL/GenBank/DDBJ databases">
        <title>Community enrichment and isolation of bacterial strains for fucoidan degradation.</title>
        <authorList>
            <person name="Sichert A."/>
        </authorList>
    </citation>
    <scope>NUCLEOTIDE SEQUENCE [LARGE SCALE GENOMIC DNA]</scope>
    <source>
        <strain evidence="4 5">AS76</strain>
    </source>
</reference>
<dbReference type="EC" id="2.7.7.65" evidence="4"/>
<dbReference type="PANTHER" id="PTHR46663">
    <property type="entry name" value="DIGUANYLATE CYCLASE DGCT-RELATED"/>
    <property type="match status" value="1"/>
</dbReference>
<evidence type="ECO:0000256" key="2">
    <source>
        <dbReference type="SAM" id="Phobius"/>
    </source>
</evidence>
<dbReference type="Pfam" id="PF00990">
    <property type="entry name" value="GGDEF"/>
    <property type="match status" value="1"/>
</dbReference>
<keyword evidence="5" id="KW-1185">Reference proteome</keyword>
<evidence type="ECO:0000259" key="3">
    <source>
        <dbReference type="PROSITE" id="PS50887"/>
    </source>
</evidence>
<feature type="domain" description="GGDEF" evidence="3">
    <location>
        <begin position="258"/>
        <end position="394"/>
    </location>
</feature>
<evidence type="ECO:0000313" key="4">
    <source>
        <dbReference type="EMBL" id="MEM5537416.1"/>
    </source>
</evidence>
<proteinExistence type="predicted"/>
<keyword evidence="2" id="KW-0472">Membrane</keyword>
<name>A0ABU9TUL9_9GAMM</name>
<dbReference type="InterPro" id="IPR052163">
    <property type="entry name" value="DGC-Regulatory_Protein"/>
</dbReference>
<dbReference type="PROSITE" id="PS50887">
    <property type="entry name" value="GGDEF"/>
    <property type="match status" value="1"/>
</dbReference>
<keyword evidence="2" id="KW-0812">Transmembrane</keyword>
<accession>A0ABU9TUL9</accession>
<evidence type="ECO:0000256" key="1">
    <source>
        <dbReference type="SAM" id="MobiDB-lite"/>
    </source>
</evidence>
<keyword evidence="4" id="KW-0808">Transferase</keyword>
<dbReference type="InterPro" id="IPR043128">
    <property type="entry name" value="Rev_trsase/Diguanyl_cyclase"/>
</dbReference>
<dbReference type="InterPro" id="IPR000160">
    <property type="entry name" value="GGDEF_dom"/>
</dbReference>
<feature type="transmembrane region" description="Helical" evidence="2">
    <location>
        <begin position="177"/>
        <end position="197"/>
    </location>
</feature>
<dbReference type="SUPFAM" id="SSF55073">
    <property type="entry name" value="Nucleotide cyclase"/>
    <property type="match status" value="1"/>
</dbReference>
<dbReference type="Proteomes" id="UP001449225">
    <property type="component" value="Unassembled WGS sequence"/>
</dbReference>
<keyword evidence="4" id="KW-0548">Nucleotidyltransferase</keyword>
<dbReference type="GO" id="GO:0052621">
    <property type="term" value="F:diguanylate cyclase activity"/>
    <property type="evidence" value="ECO:0007669"/>
    <property type="project" value="UniProtKB-EC"/>
</dbReference>
<dbReference type="CDD" id="cd01949">
    <property type="entry name" value="GGDEF"/>
    <property type="match status" value="1"/>
</dbReference>
<evidence type="ECO:0000313" key="5">
    <source>
        <dbReference type="Proteomes" id="UP001449225"/>
    </source>
</evidence>
<gene>
    <name evidence="4" type="ORF">WNY58_13555</name>
</gene>
<organism evidence="4 5">
    <name type="scientific">Neptuniibacter pectenicola</name>
    <dbReference type="NCBI Taxonomy" id="1806669"/>
    <lineage>
        <taxon>Bacteria</taxon>
        <taxon>Pseudomonadati</taxon>
        <taxon>Pseudomonadota</taxon>
        <taxon>Gammaproteobacteria</taxon>
        <taxon>Oceanospirillales</taxon>
        <taxon>Oceanospirillaceae</taxon>
        <taxon>Neptuniibacter</taxon>
    </lineage>
</organism>
<comment type="caution">
    <text evidence="4">The sequence shown here is derived from an EMBL/GenBank/DDBJ whole genome shotgun (WGS) entry which is preliminary data.</text>
</comment>
<feature type="compositionally biased region" description="Basic and acidic residues" evidence="1">
    <location>
        <begin position="390"/>
        <end position="401"/>
    </location>
</feature>
<feature type="region of interest" description="Disordered" evidence="1">
    <location>
        <begin position="385"/>
        <end position="416"/>
    </location>
</feature>
<sequence>MKGSTTNTPTIPLLLIGMTAILSILLLLYIHVISKSTSQKFVPWVDASMEIKLETTLAHLWFEEMLAGDSSLSIDTVYQHVTLAKWYATAILDGGENEQGIYYPLQDSKLRAQVNALLYSLQQFHNATNARYQLTDNRSTTDQQLNTLFMQIMENASTLEADLKQHIAHENNSQNTLLFMLFIVICCMCFISAYSIWRFTDNRTRYLKQLSAAHRQISEQYAKLKTLAHTDQLTGIPNRKMLETFAHQALSKVKRDKKWLSVTFIDLDFFKPINDQFGHNVGDKVLINFTNTIKAHLREGDILSRLAGDEFILLIEADSETDLHDALNRIISCVQNQLLQPIVTTPVDIHVRYSAGTAVAPKDSTDFETLVHYADLAMYDSKKNGRGQHHYYDDTNTRQEELTFESTNPEEGAASL</sequence>
<keyword evidence="2" id="KW-1133">Transmembrane helix</keyword>
<dbReference type="InterPro" id="IPR029787">
    <property type="entry name" value="Nucleotide_cyclase"/>
</dbReference>
<dbReference type="EMBL" id="JBBMRA010000014">
    <property type="protein sequence ID" value="MEM5537416.1"/>
    <property type="molecule type" value="Genomic_DNA"/>
</dbReference>
<dbReference type="NCBIfam" id="TIGR00254">
    <property type="entry name" value="GGDEF"/>
    <property type="match status" value="1"/>
</dbReference>